<dbReference type="Pfam" id="PF00855">
    <property type="entry name" value="PWWP"/>
    <property type="match status" value="1"/>
</dbReference>
<evidence type="ECO:0000313" key="7">
    <source>
        <dbReference type="EMBL" id="KAK3909410.1"/>
    </source>
</evidence>
<dbReference type="PANTHER" id="PTHR15999:SF2">
    <property type="entry name" value="ZINC FINGER CW-TYPE PWWP DOMAIN PROTEIN 1"/>
    <property type="match status" value="1"/>
</dbReference>
<dbReference type="AlphaFoldDB" id="A0AAE1L7R5"/>
<evidence type="ECO:0000259" key="6">
    <source>
        <dbReference type="PROSITE" id="PS51050"/>
    </source>
</evidence>
<dbReference type="InterPro" id="IPR042778">
    <property type="entry name" value="ZCWPW1/ZCWPW2"/>
</dbReference>
<dbReference type="SMART" id="SM00293">
    <property type="entry name" value="PWWP"/>
    <property type="match status" value="1"/>
</dbReference>
<dbReference type="Proteomes" id="UP001219518">
    <property type="component" value="Unassembled WGS sequence"/>
</dbReference>
<dbReference type="GO" id="GO:0008270">
    <property type="term" value="F:zinc ion binding"/>
    <property type="evidence" value="ECO:0007669"/>
    <property type="project" value="UniProtKB-KW"/>
</dbReference>
<feature type="compositionally biased region" description="Low complexity" evidence="4">
    <location>
        <begin position="476"/>
        <end position="494"/>
    </location>
</feature>
<feature type="compositionally biased region" description="Basic and acidic residues" evidence="4">
    <location>
        <begin position="88"/>
        <end position="98"/>
    </location>
</feature>
<feature type="region of interest" description="Disordered" evidence="4">
    <location>
        <begin position="413"/>
        <end position="570"/>
    </location>
</feature>
<evidence type="ECO:0000256" key="2">
    <source>
        <dbReference type="ARBA" id="ARBA00022771"/>
    </source>
</evidence>
<dbReference type="CDD" id="cd20145">
    <property type="entry name" value="PWWP_ZCWPW1"/>
    <property type="match status" value="1"/>
</dbReference>
<feature type="compositionally biased region" description="Polar residues" evidence="4">
    <location>
        <begin position="522"/>
        <end position="532"/>
    </location>
</feature>
<feature type="compositionally biased region" description="Polar residues" evidence="4">
    <location>
        <begin position="444"/>
        <end position="475"/>
    </location>
</feature>
<feature type="domain" description="CW-type" evidence="6">
    <location>
        <begin position="578"/>
        <end position="632"/>
    </location>
</feature>
<feature type="compositionally biased region" description="Low complexity" evidence="4">
    <location>
        <begin position="15"/>
        <end position="29"/>
    </location>
</feature>
<accession>A0AAE1L7R5</accession>
<dbReference type="Pfam" id="PF07496">
    <property type="entry name" value="zf-CW"/>
    <property type="match status" value="1"/>
</dbReference>
<evidence type="ECO:0000256" key="4">
    <source>
        <dbReference type="SAM" id="MobiDB-lite"/>
    </source>
</evidence>
<evidence type="ECO:0000256" key="3">
    <source>
        <dbReference type="ARBA" id="ARBA00022833"/>
    </source>
</evidence>
<keyword evidence="1" id="KW-0479">Metal-binding</keyword>
<feature type="compositionally biased region" description="Polar residues" evidence="4">
    <location>
        <begin position="542"/>
        <end position="557"/>
    </location>
</feature>
<keyword evidence="8" id="KW-1185">Reference proteome</keyword>
<keyword evidence="2" id="KW-0863">Zinc-finger</keyword>
<reference evidence="7" key="1">
    <citation type="submission" date="2021-07" db="EMBL/GenBank/DDBJ databases">
        <authorList>
            <person name="Catto M.A."/>
            <person name="Jacobson A."/>
            <person name="Kennedy G."/>
            <person name="Labadie P."/>
            <person name="Hunt B.G."/>
            <person name="Srinivasan R."/>
        </authorList>
    </citation>
    <scope>NUCLEOTIDE SEQUENCE</scope>
    <source>
        <strain evidence="7">PL_HMW_Pooled</strain>
        <tissue evidence="7">Head</tissue>
    </source>
</reference>
<evidence type="ECO:0000259" key="5">
    <source>
        <dbReference type="PROSITE" id="PS50812"/>
    </source>
</evidence>
<dbReference type="InterPro" id="IPR000313">
    <property type="entry name" value="PWWP_dom"/>
</dbReference>
<feature type="compositionally biased region" description="Basic and acidic residues" evidence="4">
    <location>
        <begin position="178"/>
        <end position="188"/>
    </location>
</feature>
<feature type="compositionally biased region" description="Polar residues" evidence="4">
    <location>
        <begin position="61"/>
        <end position="78"/>
    </location>
</feature>
<keyword evidence="3" id="KW-0862">Zinc</keyword>
<dbReference type="Gene3D" id="2.30.30.140">
    <property type="match status" value="1"/>
</dbReference>
<feature type="compositionally biased region" description="Basic and acidic residues" evidence="4">
    <location>
        <begin position="112"/>
        <end position="135"/>
    </location>
</feature>
<sequence>MAPNKFVAPLKKNGDSSSLSFSSNSSLGSQANQETSKTMPRPAPEIKTSQGFSVPIRNLSKAHNSSRTSPLSKRNLESTSDDNPTEPLAKRFHLEKISETATIKVEVEAEDNNDKENVKPEKSSKKPKAPKDTAKRPPKSLTDQEYENIFKAVLARFPPAELSDPPENTVNSPLAPESSKESKKKAAEESEDMFEFSQSDFDSEIASKALDNTIPVPNSTNATTAIILPVSNTGNNCSQDQIVPPSPSITFMCHMSQPIQLEDNTEGLALSCEENTGSRSQAEPRSSQETLNIKTEVASVSSSSQITSTPLTTPQKLDAPIKISLSQEVNFSPIIHETTSSVCNPASQLLRPPSLNQNQNISVLKPPTEISNLNCSTSESTSVPHERIDTLMCTPVRAPATLCASEDIQHLKTPVKTSDGVHTPQSSQGPKTPLRTPTIIRTPQSSQGPNTSLRTPTITSTPQLRQGSLTRTPVRTPTTESTLQSSQSQKTPTLVRKPVIDPAPQSSQGPGTPPTVRKPTNERTPQSSQDPKTPNAKDANRSVPSTPNSSQQFSEEVQFTPPPSKSTARDRLRWIHKKRLVGLWVQCDVETCGKWRYLPDCHDPSTLPEKWFCSMHPDKEYNHCSAPEKRESLRVEEDMIFNKYCPGSLVWARVPGYPWWPAMVDDDPDLEIFYWLNLFSDIPNWYHVVFFDDDRRSSCVRAWIPVERLMKLEDLDEESIQNDGYQERVTEAYKKACTAKNLTMDDRLAQHSFAACYKGPIGGPSKTLYEGPIGYRKAVK</sequence>
<feature type="region of interest" description="Disordered" evidence="4">
    <location>
        <begin position="1"/>
        <end position="145"/>
    </location>
</feature>
<feature type="domain" description="PWWP" evidence="5">
    <location>
        <begin position="646"/>
        <end position="715"/>
    </location>
</feature>
<dbReference type="PANTHER" id="PTHR15999">
    <property type="entry name" value="ZINC FINGER CW-TYPE PWWP DOMAIN PROTEIN 1"/>
    <property type="match status" value="1"/>
</dbReference>
<protein>
    <submittedName>
        <fullName evidence="7">Zinc finger CW-type PWWP domain protein 1</fullName>
    </submittedName>
</protein>
<dbReference type="SUPFAM" id="SSF63748">
    <property type="entry name" value="Tudor/PWWP/MBT"/>
    <property type="match status" value="1"/>
</dbReference>
<dbReference type="PROSITE" id="PS51050">
    <property type="entry name" value="ZF_CW"/>
    <property type="match status" value="1"/>
</dbReference>
<dbReference type="Gene3D" id="3.30.40.100">
    <property type="match status" value="1"/>
</dbReference>
<dbReference type="PROSITE" id="PS50812">
    <property type="entry name" value="PWWP"/>
    <property type="match status" value="1"/>
</dbReference>
<feature type="compositionally biased region" description="Low complexity" evidence="4">
    <location>
        <begin position="430"/>
        <end position="443"/>
    </location>
</feature>
<reference evidence="7" key="2">
    <citation type="journal article" date="2023" name="BMC Genomics">
        <title>Pest status, molecular evolution, and epigenetic factors derived from the genome assembly of Frankliniella fusca, a thysanopteran phytovirus vector.</title>
        <authorList>
            <person name="Catto M.A."/>
            <person name="Labadie P.E."/>
            <person name="Jacobson A.L."/>
            <person name="Kennedy G.G."/>
            <person name="Srinivasan R."/>
            <person name="Hunt B.G."/>
        </authorList>
    </citation>
    <scope>NUCLEOTIDE SEQUENCE</scope>
    <source>
        <strain evidence="7">PL_HMW_Pooled</strain>
    </source>
</reference>
<dbReference type="EMBL" id="JAHWGI010000100">
    <property type="protein sequence ID" value="KAK3909410.1"/>
    <property type="molecule type" value="Genomic_DNA"/>
</dbReference>
<gene>
    <name evidence="7" type="ORF">KUF71_019465</name>
</gene>
<feature type="region of interest" description="Disordered" evidence="4">
    <location>
        <begin position="159"/>
        <end position="192"/>
    </location>
</feature>
<dbReference type="InterPro" id="IPR011124">
    <property type="entry name" value="Znf_CW"/>
</dbReference>
<name>A0AAE1L7R5_9NEOP</name>
<comment type="caution">
    <text evidence="7">The sequence shown here is derived from an EMBL/GenBank/DDBJ whole genome shotgun (WGS) entry which is preliminary data.</text>
</comment>
<proteinExistence type="predicted"/>
<evidence type="ECO:0000256" key="1">
    <source>
        <dbReference type="ARBA" id="ARBA00022723"/>
    </source>
</evidence>
<evidence type="ECO:0000313" key="8">
    <source>
        <dbReference type="Proteomes" id="UP001219518"/>
    </source>
</evidence>
<organism evidence="7 8">
    <name type="scientific">Frankliniella fusca</name>
    <dbReference type="NCBI Taxonomy" id="407009"/>
    <lineage>
        <taxon>Eukaryota</taxon>
        <taxon>Metazoa</taxon>
        <taxon>Ecdysozoa</taxon>
        <taxon>Arthropoda</taxon>
        <taxon>Hexapoda</taxon>
        <taxon>Insecta</taxon>
        <taxon>Pterygota</taxon>
        <taxon>Neoptera</taxon>
        <taxon>Paraneoptera</taxon>
        <taxon>Thysanoptera</taxon>
        <taxon>Terebrantia</taxon>
        <taxon>Thripoidea</taxon>
        <taxon>Thripidae</taxon>
        <taxon>Frankliniella</taxon>
    </lineage>
</organism>